<evidence type="ECO:0000256" key="1">
    <source>
        <dbReference type="ARBA" id="ARBA00004370"/>
    </source>
</evidence>
<keyword evidence="4 7" id="KW-1133">Transmembrane helix</keyword>
<keyword evidence="3 7" id="KW-0812">Transmembrane</keyword>
<dbReference type="OrthoDB" id="9529463at2759"/>
<evidence type="ECO:0000313" key="9">
    <source>
        <dbReference type="Proteomes" id="UP000765507"/>
    </source>
</evidence>
<dbReference type="InterPro" id="IPR016560">
    <property type="entry name" value="TCTA"/>
</dbReference>
<dbReference type="Proteomes" id="UP000765507">
    <property type="component" value="Unassembled WGS sequence"/>
</dbReference>
<proteinExistence type="inferred from homology"/>
<accession>A0A8T1TAT1</accession>
<feature type="region of interest" description="Disordered" evidence="6">
    <location>
        <begin position="108"/>
        <end position="135"/>
    </location>
</feature>
<dbReference type="Pfam" id="PF15128">
    <property type="entry name" value="T_cell_tran_alt"/>
    <property type="match status" value="1"/>
</dbReference>
<organism evidence="8 9">
    <name type="scientific">Chelydra serpentina</name>
    <name type="common">Snapping turtle</name>
    <name type="synonym">Testudo serpentina</name>
    <dbReference type="NCBI Taxonomy" id="8475"/>
    <lineage>
        <taxon>Eukaryota</taxon>
        <taxon>Metazoa</taxon>
        <taxon>Chordata</taxon>
        <taxon>Craniata</taxon>
        <taxon>Vertebrata</taxon>
        <taxon>Euteleostomi</taxon>
        <taxon>Archelosauria</taxon>
        <taxon>Testudinata</taxon>
        <taxon>Testudines</taxon>
        <taxon>Cryptodira</taxon>
        <taxon>Durocryptodira</taxon>
        <taxon>Americhelydia</taxon>
        <taxon>Chelydroidea</taxon>
        <taxon>Chelydridae</taxon>
        <taxon>Chelydra</taxon>
    </lineage>
</organism>
<comment type="similarity">
    <text evidence="2">Belongs to the TCTA family.</text>
</comment>
<evidence type="ECO:0000256" key="2">
    <source>
        <dbReference type="ARBA" id="ARBA00007537"/>
    </source>
</evidence>
<protein>
    <submittedName>
        <fullName evidence="8">T-cell leukemia translocation altered</fullName>
    </submittedName>
</protein>
<evidence type="ECO:0000256" key="4">
    <source>
        <dbReference type="ARBA" id="ARBA00022989"/>
    </source>
</evidence>
<comment type="subcellular location">
    <subcellularLocation>
        <location evidence="1">Membrane</location>
    </subcellularLocation>
</comment>
<dbReference type="GO" id="GO:0072675">
    <property type="term" value="P:osteoclast fusion"/>
    <property type="evidence" value="ECO:0007669"/>
    <property type="project" value="TreeGrafter"/>
</dbReference>
<feature type="non-terminal residue" evidence="8">
    <location>
        <position position="135"/>
    </location>
</feature>
<reference evidence="8 9" key="1">
    <citation type="journal article" date="2020" name="G3 (Bethesda)">
        <title>Draft Genome of the Common Snapping Turtle, Chelydra serpentina, a Model for Phenotypic Plasticity in Reptiles.</title>
        <authorList>
            <person name="Das D."/>
            <person name="Singh S.K."/>
            <person name="Bierstedt J."/>
            <person name="Erickson A."/>
            <person name="Galli G.L.J."/>
            <person name="Crossley D.A. 2nd"/>
            <person name="Rhen T."/>
        </authorList>
    </citation>
    <scope>NUCLEOTIDE SEQUENCE [LARGE SCALE GENOMIC DNA]</scope>
    <source>
        <strain evidence="8">KW</strain>
    </source>
</reference>
<dbReference type="EMBL" id="JAHGAV010000019">
    <property type="protein sequence ID" value="KAG6938179.1"/>
    <property type="molecule type" value="Genomic_DNA"/>
</dbReference>
<evidence type="ECO:0000256" key="6">
    <source>
        <dbReference type="SAM" id="MobiDB-lite"/>
    </source>
</evidence>
<dbReference type="PANTHER" id="PTHR32267">
    <property type="entry name" value="T-CELL LEUKEMIA TRANSLOCATION-ALTERED GENE PROTEIN"/>
    <property type="match status" value="1"/>
</dbReference>
<dbReference type="AlphaFoldDB" id="A0A8T1TAT1"/>
<dbReference type="PANTHER" id="PTHR32267:SF2">
    <property type="entry name" value="T-CELL LEUKEMIA TRANSLOCATION-ALTERED GENE PROTEIN"/>
    <property type="match status" value="1"/>
</dbReference>
<name>A0A8T1TAT1_CHESE</name>
<evidence type="ECO:0000256" key="7">
    <source>
        <dbReference type="SAM" id="Phobius"/>
    </source>
</evidence>
<evidence type="ECO:0000256" key="5">
    <source>
        <dbReference type="ARBA" id="ARBA00023136"/>
    </source>
</evidence>
<comment type="caution">
    <text evidence="8">The sequence shown here is derived from an EMBL/GenBank/DDBJ whole genome shotgun (WGS) entry which is preliminary data.</text>
</comment>
<evidence type="ECO:0000313" key="8">
    <source>
        <dbReference type="EMBL" id="KAG6938179.1"/>
    </source>
</evidence>
<keyword evidence="5 7" id="KW-0472">Membrane</keyword>
<evidence type="ECO:0000256" key="3">
    <source>
        <dbReference type="ARBA" id="ARBA00022692"/>
    </source>
</evidence>
<dbReference type="GO" id="GO:0016020">
    <property type="term" value="C:membrane"/>
    <property type="evidence" value="ECO:0007669"/>
    <property type="project" value="UniProtKB-SubCell"/>
</dbReference>
<sequence length="135" mass="14902">VHGALPFQRGGAQDYGSRHLRSAALYWRLRRAMAAPWLGWEAPGRALRSLAWLGQEFAADWAAQDLRAALFQLLLLWLGLSLLGIHLAWRLHGGRVSRLCCRPGRGGQNGGTPAGASYFPTWDSSSNEAVKTHRE</sequence>
<gene>
    <name evidence="8" type="primary">TCTA</name>
    <name evidence="8" type="ORF">G0U57_007082</name>
</gene>
<feature type="transmembrane region" description="Helical" evidence="7">
    <location>
        <begin position="69"/>
        <end position="89"/>
    </location>
</feature>
<keyword evidence="9" id="KW-1185">Reference proteome</keyword>